<proteinExistence type="predicted"/>
<keyword evidence="2" id="KW-1185">Reference proteome</keyword>
<dbReference type="RefSeq" id="WP_061143944.1">
    <property type="nucleotide sequence ID" value="NZ_LNNH01000046.1"/>
</dbReference>
<comment type="caution">
    <text evidence="1">The sequence shown here is derived from an EMBL/GenBank/DDBJ whole genome shotgun (WGS) entry which is preliminary data.</text>
</comment>
<dbReference type="EMBL" id="LNNH01000046">
    <property type="protein sequence ID" value="KWW12622.1"/>
    <property type="molecule type" value="Genomic_DNA"/>
</dbReference>
<sequence>MSAFDASTIFGKGLPITLTAAMLERMIKTRLYEHDIHVEITPEHMVLWGTTEVKKMMFKKKVSFRMALKPVHTEKRTITFELIELKPIDRDFINQKLFNRPPIFEYDNRRIKMNMNAWNIVRKIPIGTIRSCELVDGGLKMTLSL</sequence>
<protein>
    <submittedName>
        <fullName evidence="1">Uncharacterized protein</fullName>
    </submittedName>
</protein>
<name>A0A109MTP8_9BACI</name>
<dbReference type="Proteomes" id="UP000064189">
    <property type="component" value="Unassembled WGS sequence"/>
</dbReference>
<evidence type="ECO:0000313" key="2">
    <source>
        <dbReference type="Proteomes" id="UP000064189"/>
    </source>
</evidence>
<evidence type="ECO:0000313" key="1">
    <source>
        <dbReference type="EMBL" id="KWW12622.1"/>
    </source>
</evidence>
<reference evidence="1 2" key="1">
    <citation type="submission" date="2015-11" db="EMBL/GenBank/DDBJ databases">
        <title>Genome Sequence of Bacillus simplex strain VanAntwerpen2.</title>
        <authorList>
            <person name="Couger M.B."/>
        </authorList>
    </citation>
    <scope>NUCLEOTIDE SEQUENCE [LARGE SCALE GENOMIC DNA]</scope>
    <source>
        <strain evidence="1 2">VanAntwerpen02</strain>
    </source>
</reference>
<dbReference type="AlphaFoldDB" id="A0A109MTP8"/>
<gene>
    <name evidence="1" type="ORF">AS888_09695</name>
</gene>
<organism evidence="1 2">
    <name type="scientific">Peribacillus simplex</name>
    <dbReference type="NCBI Taxonomy" id="1478"/>
    <lineage>
        <taxon>Bacteria</taxon>
        <taxon>Bacillati</taxon>
        <taxon>Bacillota</taxon>
        <taxon>Bacilli</taxon>
        <taxon>Bacillales</taxon>
        <taxon>Bacillaceae</taxon>
        <taxon>Peribacillus</taxon>
    </lineage>
</organism>
<accession>A0A109MTP8</accession>